<dbReference type="EMBL" id="JAHUTI010002508">
    <property type="protein sequence ID" value="MED6233419.1"/>
    <property type="molecule type" value="Genomic_DNA"/>
</dbReference>
<organism evidence="1 2">
    <name type="scientific">Ataeniobius toweri</name>
    <dbReference type="NCBI Taxonomy" id="208326"/>
    <lineage>
        <taxon>Eukaryota</taxon>
        <taxon>Metazoa</taxon>
        <taxon>Chordata</taxon>
        <taxon>Craniata</taxon>
        <taxon>Vertebrata</taxon>
        <taxon>Euteleostomi</taxon>
        <taxon>Actinopterygii</taxon>
        <taxon>Neopterygii</taxon>
        <taxon>Teleostei</taxon>
        <taxon>Neoteleostei</taxon>
        <taxon>Acanthomorphata</taxon>
        <taxon>Ovalentaria</taxon>
        <taxon>Atherinomorphae</taxon>
        <taxon>Cyprinodontiformes</taxon>
        <taxon>Goodeidae</taxon>
        <taxon>Ataeniobius</taxon>
    </lineage>
</organism>
<evidence type="ECO:0000313" key="1">
    <source>
        <dbReference type="EMBL" id="MED6233419.1"/>
    </source>
</evidence>
<keyword evidence="2" id="KW-1185">Reference proteome</keyword>
<evidence type="ECO:0000313" key="2">
    <source>
        <dbReference type="Proteomes" id="UP001345963"/>
    </source>
</evidence>
<name>A0ABU7A5P5_9TELE</name>
<protein>
    <submittedName>
        <fullName evidence="1">Uncharacterized protein</fullName>
    </submittedName>
</protein>
<accession>A0ABU7A5P5</accession>
<sequence>MAHFNESPIGLILSTDEYAIAANVETSLSLPASHRLIMPGNAQLVAGWMISVEGHVIFEGVQPTFVTGFAAVLATFYIFNLQYQDEVAKTLEFSQRKGHKDQPWQDGVQKTGKIIQKKLRTVNADVSTLIKNLMDFSGTSYRSYPHLKKENKVFASKEKREHQVRKVTKEAEAILDFP</sequence>
<reference evidence="1 2" key="1">
    <citation type="submission" date="2021-07" db="EMBL/GenBank/DDBJ databases">
        <authorList>
            <person name="Palmer J.M."/>
        </authorList>
    </citation>
    <scope>NUCLEOTIDE SEQUENCE [LARGE SCALE GENOMIC DNA]</scope>
    <source>
        <strain evidence="1 2">AT_MEX2019</strain>
        <tissue evidence="1">Muscle</tissue>
    </source>
</reference>
<gene>
    <name evidence="1" type="ORF">ATANTOWER_011598</name>
</gene>
<dbReference type="Proteomes" id="UP001345963">
    <property type="component" value="Unassembled WGS sequence"/>
</dbReference>
<proteinExistence type="predicted"/>
<comment type="caution">
    <text evidence="1">The sequence shown here is derived from an EMBL/GenBank/DDBJ whole genome shotgun (WGS) entry which is preliminary data.</text>
</comment>